<sequence>MLSQFAARSLYKGNSFYYVAFQKHLHSHYAAQFVEEMSSKMYGNSYFISICILLVFVQIQAAPRESAPDARLVKRTLCKDLGHGSNCYWEGTSPFCQGECPPGFKLMCKDAWGDTSNYCLTGHKALCCPDKENTWSF</sequence>
<dbReference type="Proteomes" id="UP000820818">
    <property type="component" value="Linkage Group LG8"/>
</dbReference>
<organism evidence="1 2">
    <name type="scientific">Daphnia sinensis</name>
    <dbReference type="NCBI Taxonomy" id="1820382"/>
    <lineage>
        <taxon>Eukaryota</taxon>
        <taxon>Metazoa</taxon>
        <taxon>Ecdysozoa</taxon>
        <taxon>Arthropoda</taxon>
        <taxon>Crustacea</taxon>
        <taxon>Branchiopoda</taxon>
        <taxon>Diplostraca</taxon>
        <taxon>Cladocera</taxon>
        <taxon>Anomopoda</taxon>
        <taxon>Daphniidae</taxon>
        <taxon>Daphnia</taxon>
        <taxon>Daphnia similis group</taxon>
    </lineage>
</organism>
<evidence type="ECO:0000313" key="2">
    <source>
        <dbReference type="Proteomes" id="UP000820818"/>
    </source>
</evidence>
<proteinExistence type="predicted"/>
<protein>
    <submittedName>
        <fullName evidence="1">Uncharacterized protein</fullName>
    </submittedName>
</protein>
<dbReference type="PANTHER" id="PTHR35180">
    <property type="entry name" value="PROTEIN CBG06219"/>
    <property type="match status" value="1"/>
</dbReference>
<name>A0AAD5KK35_9CRUS</name>
<keyword evidence="2" id="KW-1185">Reference proteome</keyword>
<accession>A0AAD5KK35</accession>
<comment type="caution">
    <text evidence="1">The sequence shown here is derived from an EMBL/GenBank/DDBJ whole genome shotgun (WGS) entry which is preliminary data.</text>
</comment>
<dbReference type="PANTHER" id="PTHR35180:SF4">
    <property type="entry name" value="PROTEIN CBG06219"/>
    <property type="match status" value="1"/>
</dbReference>
<dbReference type="AlphaFoldDB" id="A0AAD5KK35"/>
<dbReference type="EMBL" id="WJBH02000008">
    <property type="protein sequence ID" value="KAI9554181.1"/>
    <property type="molecule type" value="Genomic_DNA"/>
</dbReference>
<reference evidence="1 2" key="1">
    <citation type="submission" date="2022-05" db="EMBL/GenBank/DDBJ databases">
        <title>A multi-omics perspective on studying reproductive biology in Daphnia sinensis.</title>
        <authorList>
            <person name="Jia J."/>
        </authorList>
    </citation>
    <scope>NUCLEOTIDE SEQUENCE [LARGE SCALE GENOMIC DNA]</scope>
    <source>
        <strain evidence="1 2">WSL</strain>
    </source>
</reference>
<evidence type="ECO:0000313" key="1">
    <source>
        <dbReference type="EMBL" id="KAI9554181.1"/>
    </source>
</evidence>
<gene>
    <name evidence="1" type="ORF">GHT06_019453</name>
</gene>